<dbReference type="InterPro" id="IPR038072">
    <property type="entry name" value="GspK_central_sf"/>
</dbReference>
<dbReference type="SUPFAM" id="SSF158544">
    <property type="entry name" value="GspK insert domain-like"/>
    <property type="match status" value="1"/>
</dbReference>
<evidence type="ECO:0000313" key="1">
    <source>
        <dbReference type="EMBL" id="MBE0369294.1"/>
    </source>
</evidence>
<comment type="caution">
    <text evidence="1">The sequence shown here is derived from an EMBL/GenBank/DDBJ whole genome shotgun (WGS) entry which is preliminary data.</text>
</comment>
<keyword evidence="2" id="KW-1185">Reference proteome</keyword>
<dbReference type="EMBL" id="AQGV01000012">
    <property type="protein sequence ID" value="MBE0369294.1"/>
    <property type="molecule type" value="Genomic_DNA"/>
</dbReference>
<dbReference type="Proteomes" id="UP000615755">
    <property type="component" value="Unassembled WGS sequence"/>
</dbReference>
<name>A0ABR9EEC6_9GAMM</name>
<gene>
    <name evidence="1" type="primary">gspK</name>
    <name evidence="1" type="ORF">PAUR_a3113</name>
</gene>
<reference evidence="1 2" key="1">
    <citation type="submission" date="2015-03" db="EMBL/GenBank/DDBJ databases">
        <title>Genome sequence of Pseudoalteromonas aurantia.</title>
        <authorList>
            <person name="Xie B.-B."/>
            <person name="Rong J.-C."/>
            <person name="Qin Q.-L."/>
            <person name="Zhang Y.-Z."/>
        </authorList>
    </citation>
    <scope>NUCLEOTIDE SEQUENCE [LARGE SCALE GENOMIC DNA]</scope>
    <source>
        <strain evidence="1 2">208</strain>
    </source>
</reference>
<protein>
    <submittedName>
        <fullName evidence="1">General secretion pathway protein K</fullName>
    </submittedName>
</protein>
<proteinExistence type="predicted"/>
<organism evidence="1 2">
    <name type="scientific">Pseudoalteromonas aurantia 208</name>
    <dbReference type="NCBI Taxonomy" id="1314867"/>
    <lineage>
        <taxon>Bacteria</taxon>
        <taxon>Pseudomonadati</taxon>
        <taxon>Pseudomonadota</taxon>
        <taxon>Gammaproteobacteria</taxon>
        <taxon>Alteromonadales</taxon>
        <taxon>Pseudoalteromonadaceae</taxon>
        <taxon>Pseudoalteromonas</taxon>
    </lineage>
</organism>
<sequence>MCAILSTFALYVSKSTRDQVEMASWANDKAQAELLLHSGYSELLFTLFTYERARLSVSDGGNAITAQWNFFDHPFQLSENITVKIQDLAGKIGLHYLDSSRLERLLLAQGISYQRVSLIIARLLDWQDIDNIPRPNGFEGNGVINVRNGYITDLTDLEMLIDLTPIEKAVLYRNLTIYYNGSFNPLTASKELLIAEVGEASTQQLLELRLRRDISPLEYRKITGTKIDIDTHLYPSTSLKIELTANVGQSTVTKSYIISLKRYVKERLEPINTLFEKG</sequence>
<evidence type="ECO:0000313" key="2">
    <source>
        <dbReference type="Proteomes" id="UP000615755"/>
    </source>
</evidence>
<accession>A0ABR9EEC6</accession>